<evidence type="ECO:0000256" key="2">
    <source>
        <dbReference type="ARBA" id="ARBA00022884"/>
    </source>
</evidence>
<name>A0A1M6RVZ1_9BACT</name>
<dbReference type="InterPro" id="IPR029751">
    <property type="entry name" value="Ribosomal_L25_dom"/>
</dbReference>
<dbReference type="InterPro" id="IPR020930">
    <property type="entry name" value="Ribosomal_uL5_bac-type"/>
</dbReference>
<evidence type="ECO:0000313" key="10">
    <source>
        <dbReference type="Proteomes" id="UP000185812"/>
    </source>
</evidence>
<evidence type="ECO:0000256" key="3">
    <source>
        <dbReference type="ARBA" id="ARBA00022980"/>
    </source>
</evidence>
<dbReference type="InterPro" id="IPR020057">
    <property type="entry name" value="Ribosomal_bL25_b-dom"/>
</dbReference>
<dbReference type="GO" id="GO:0006412">
    <property type="term" value="P:translation"/>
    <property type="evidence" value="ECO:0007669"/>
    <property type="project" value="UniProtKB-UniRule"/>
</dbReference>
<dbReference type="PANTHER" id="PTHR33284:SF1">
    <property type="entry name" value="RIBOSOMAL PROTEIN L25_GLN-TRNA SYNTHETASE, ANTI-CODON-BINDING DOMAIN-CONTAINING PROTEIN"/>
    <property type="match status" value="1"/>
</dbReference>
<comment type="subunit">
    <text evidence="5">Part of the 50S ribosomal subunit; part of the 5S rRNA/L5/L18/L25 subcomplex. Contacts the 5S rRNA. Binds to the 5S rRNA independently of L5 and L18.</text>
</comment>
<dbReference type="Proteomes" id="UP000185812">
    <property type="component" value="Unassembled WGS sequence"/>
</dbReference>
<proteinExistence type="inferred from homology"/>
<dbReference type="GO" id="GO:0008097">
    <property type="term" value="F:5S rRNA binding"/>
    <property type="evidence" value="ECO:0007669"/>
    <property type="project" value="InterPro"/>
</dbReference>
<keyword evidence="10" id="KW-1185">Reference proteome</keyword>
<dbReference type="EMBL" id="FRAU01000002">
    <property type="protein sequence ID" value="SHK36624.1"/>
    <property type="molecule type" value="Genomic_DNA"/>
</dbReference>
<dbReference type="InterPro" id="IPR037121">
    <property type="entry name" value="Ribosomal_bL25_C"/>
</dbReference>
<keyword evidence="4 5" id="KW-0687">Ribonucleoprotein</keyword>
<reference evidence="10" key="1">
    <citation type="submission" date="2016-11" db="EMBL/GenBank/DDBJ databases">
        <authorList>
            <person name="Varghese N."/>
            <person name="Submissions S."/>
        </authorList>
    </citation>
    <scope>NUCLEOTIDE SEQUENCE [LARGE SCALE GENOMIC DNA]</scope>
    <source>
        <strain evidence="10">DSM 22212</strain>
    </source>
</reference>
<dbReference type="PANTHER" id="PTHR33284">
    <property type="entry name" value="RIBOSOMAL PROTEIN L25/GLN-TRNA SYNTHETASE, ANTI-CODON-BINDING DOMAIN-CONTAINING PROTEIN"/>
    <property type="match status" value="1"/>
</dbReference>
<keyword evidence="3 5" id="KW-0689">Ribosomal protein</keyword>
<evidence type="ECO:0000259" key="8">
    <source>
        <dbReference type="Pfam" id="PF14693"/>
    </source>
</evidence>
<protein>
    <recommendedName>
        <fullName evidence="5">Large ribosomal subunit protein bL25</fullName>
    </recommendedName>
    <alternativeName>
        <fullName evidence="5">General stress protein CTC</fullName>
    </alternativeName>
</protein>
<dbReference type="GO" id="GO:0003735">
    <property type="term" value="F:structural constituent of ribosome"/>
    <property type="evidence" value="ECO:0007669"/>
    <property type="project" value="InterPro"/>
</dbReference>
<dbReference type="InterPro" id="IPR020056">
    <property type="entry name" value="Rbsml_bL25/Gln-tRNA_synth_N"/>
</dbReference>
<feature type="region of interest" description="Disordered" evidence="6">
    <location>
        <begin position="184"/>
        <end position="205"/>
    </location>
</feature>
<dbReference type="NCBIfam" id="TIGR00731">
    <property type="entry name" value="bL25_bact_ctc"/>
    <property type="match status" value="1"/>
</dbReference>
<dbReference type="InterPro" id="IPR001021">
    <property type="entry name" value="Ribosomal_bL25_long"/>
</dbReference>
<dbReference type="Pfam" id="PF14693">
    <property type="entry name" value="Ribosomal_TL5_C"/>
    <property type="match status" value="1"/>
</dbReference>
<evidence type="ECO:0000313" key="9">
    <source>
        <dbReference type="EMBL" id="SHK36624.1"/>
    </source>
</evidence>
<evidence type="ECO:0000259" key="7">
    <source>
        <dbReference type="Pfam" id="PF01386"/>
    </source>
</evidence>
<dbReference type="Gene3D" id="2.170.120.20">
    <property type="entry name" value="Ribosomal protein L25, beta domain"/>
    <property type="match status" value="1"/>
</dbReference>
<dbReference type="RefSeq" id="WP_072714833.1">
    <property type="nucleotide sequence ID" value="NZ_FRAU01000002.1"/>
</dbReference>
<dbReference type="AlphaFoldDB" id="A0A1M6RVZ1"/>
<dbReference type="OrthoDB" id="9786489at2"/>
<dbReference type="Pfam" id="PF01386">
    <property type="entry name" value="Ribosomal_L25p"/>
    <property type="match status" value="1"/>
</dbReference>
<evidence type="ECO:0000256" key="5">
    <source>
        <dbReference type="HAMAP-Rule" id="MF_01334"/>
    </source>
</evidence>
<dbReference type="InterPro" id="IPR011035">
    <property type="entry name" value="Ribosomal_bL25/Gln-tRNA_synth"/>
</dbReference>
<evidence type="ECO:0000256" key="1">
    <source>
        <dbReference type="ARBA" id="ARBA00022730"/>
    </source>
</evidence>
<dbReference type="SUPFAM" id="SSF50715">
    <property type="entry name" value="Ribosomal protein L25-like"/>
    <property type="match status" value="1"/>
</dbReference>
<evidence type="ECO:0000256" key="4">
    <source>
        <dbReference type="ARBA" id="ARBA00023274"/>
    </source>
</evidence>
<dbReference type="GO" id="GO:0022625">
    <property type="term" value="C:cytosolic large ribosomal subunit"/>
    <property type="evidence" value="ECO:0007669"/>
    <property type="project" value="TreeGrafter"/>
</dbReference>
<feature type="domain" description="Large ribosomal subunit protein bL25 L25" evidence="7">
    <location>
        <begin position="6"/>
        <end position="90"/>
    </location>
</feature>
<dbReference type="STRING" id="633813.SAMN04488087_0981"/>
<evidence type="ECO:0000256" key="6">
    <source>
        <dbReference type="SAM" id="MobiDB-lite"/>
    </source>
</evidence>
<keyword evidence="1 5" id="KW-0699">rRNA-binding</keyword>
<feature type="domain" description="Large ribosomal subunit protein bL25 beta" evidence="8">
    <location>
        <begin position="98"/>
        <end position="180"/>
    </location>
</feature>
<sequence length="205" mass="22329">MAIITIEAKPRETGKRAAKAIRRQGWVPCILYGHHVEPVPFQIPELKLRPLIYTTETHLVKLELNGQTWDCILKDVEFHPVTDRPIHADFQVLRTTEKITVTVPVRIVGTAIGVQRGGVLQLVTHELEVTCLPKDIPAHIDIDVTNLDIGDALHVGDLQFEGLEFEEAPDQTVVVIAAPQIGGLEEEEGAEGEAGTAEAGSGTSA</sequence>
<comment type="similarity">
    <text evidence="5">Belongs to the bacterial ribosomal protein bL25 family. CTC subfamily.</text>
</comment>
<dbReference type="Gene3D" id="2.40.240.10">
    <property type="entry name" value="Ribosomal Protein L25, Chain P"/>
    <property type="match status" value="1"/>
</dbReference>
<gene>
    <name evidence="5" type="primary">rplY</name>
    <name evidence="5" type="synonym">ctc</name>
    <name evidence="9" type="ORF">SAMN04488087_0981</name>
</gene>
<organism evidence="9 10">
    <name type="scientific">Rhodothermus profundi</name>
    <dbReference type="NCBI Taxonomy" id="633813"/>
    <lineage>
        <taxon>Bacteria</taxon>
        <taxon>Pseudomonadati</taxon>
        <taxon>Rhodothermota</taxon>
        <taxon>Rhodothermia</taxon>
        <taxon>Rhodothermales</taxon>
        <taxon>Rhodothermaceae</taxon>
        <taxon>Rhodothermus</taxon>
    </lineage>
</organism>
<feature type="compositionally biased region" description="Low complexity" evidence="6">
    <location>
        <begin position="193"/>
        <end position="205"/>
    </location>
</feature>
<comment type="function">
    <text evidence="5">This is one of the proteins that binds to the 5S RNA in the ribosome where it forms part of the central protuberance.</text>
</comment>
<keyword evidence="2 5" id="KW-0694">RNA-binding</keyword>
<accession>A0A1M6RVZ1</accession>
<dbReference type="CDD" id="cd00495">
    <property type="entry name" value="Ribosomal_L25_TL5_CTC"/>
    <property type="match status" value="1"/>
</dbReference>
<dbReference type="HAMAP" id="MF_01334">
    <property type="entry name" value="Ribosomal_bL25_CTC"/>
    <property type="match status" value="1"/>
</dbReference>